<dbReference type="SUPFAM" id="SSF46785">
    <property type="entry name" value="Winged helix' DNA-binding domain"/>
    <property type="match status" value="1"/>
</dbReference>
<keyword evidence="3 12" id="KW-0235">DNA replication</keyword>
<accession>A0AA86JJ73</accession>
<dbReference type="RefSeq" id="WP_210885904.1">
    <property type="nucleotide sequence ID" value="NZ_CAKJVE010000004.1"/>
</dbReference>
<dbReference type="CDD" id="cd00090">
    <property type="entry name" value="HTH_ARSR"/>
    <property type="match status" value="1"/>
</dbReference>
<keyword evidence="9 12" id="KW-0804">Transcription</keyword>
<keyword evidence="6 12" id="KW-0068">Autocatalytic cleavage</keyword>
<dbReference type="PANTHER" id="PTHR33516">
    <property type="entry name" value="LEXA REPRESSOR"/>
    <property type="match status" value="1"/>
</dbReference>
<evidence type="ECO:0000313" key="16">
    <source>
        <dbReference type="EMBL" id="CAG9705608.1"/>
    </source>
</evidence>
<keyword evidence="11 12" id="KW-0742">SOS response</keyword>
<dbReference type="PANTHER" id="PTHR33516:SF2">
    <property type="entry name" value="LEXA REPRESSOR-RELATED"/>
    <property type="match status" value="1"/>
</dbReference>
<evidence type="ECO:0000256" key="4">
    <source>
        <dbReference type="ARBA" id="ARBA00022763"/>
    </source>
</evidence>
<keyword evidence="10 12" id="KW-0234">DNA repair</keyword>
<evidence type="ECO:0000256" key="12">
    <source>
        <dbReference type="HAMAP-Rule" id="MF_00015"/>
    </source>
</evidence>
<dbReference type="InterPro" id="IPR036388">
    <property type="entry name" value="WH-like_DNA-bd_sf"/>
</dbReference>
<feature type="domain" description="LexA repressor DNA-binding" evidence="15">
    <location>
        <begin position="4"/>
        <end position="63"/>
    </location>
</feature>
<keyword evidence="7 12" id="KW-0805">Transcription regulation</keyword>
<dbReference type="Gene3D" id="2.10.109.10">
    <property type="entry name" value="Umud Fragment, subunit A"/>
    <property type="match status" value="1"/>
</dbReference>
<dbReference type="EC" id="3.4.21.88" evidence="12"/>
<sequence length="200" mass="23129">MDSRKQIEIYEFLKEYTEEKGYPPTVREICKEVSLKSPSTVHGHLQRLERKGFIKRNPLKPRALEINELSAPKKEMIDIPIVKGYQKGKDILDEDNIEETFPLPIDYIKHDKELYMLRVSGESMINAGIHDNDLAIIEATNSAKNGEIVVALLEGSATIKRYYKEKDWIRLRSENDIMDSIITKECKILGKLVGIYRSYK</sequence>
<evidence type="ECO:0000256" key="1">
    <source>
        <dbReference type="ARBA" id="ARBA00007484"/>
    </source>
</evidence>
<dbReference type="GO" id="GO:0004252">
    <property type="term" value="F:serine-type endopeptidase activity"/>
    <property type="evidence" value="ECO:0007669"/>
    <property type="project" value="UniProtKB-UniRule"/>
</dbReference>
<protein>
    <recommendedName>
        <fullName evidence="12">LexA repressor</fullName>
        <ecNumber evidence="12">3.4.21.88</ecNumber>
    </recommendedName>
</protein>
<dbReference type="InterPro" id="IPR036390">
    <property type="entry name" value="WH_DNA-bd_sf"/>
</dbReference>
<dbReference type="PRINTS" id="PR00726">
    <property type="entry name" value="LEXASERPTASE"/>
</dbReference>
<dbReference type="InterPro" id="IPR036286">
    <property type="entry name" value="LexA/Signal_pep-like_sf"/>
</dbReference>
<evidence type="ECO:0000256" key="13">
    <source>
        <dbReference type="RuleBase" id="RU003991"/>
    </source>
</evidence>
<dbReference type="InterPro" id="IPR050077">
    <property type="entry name" value="LexA_repressor"/>
</dbReference>
<comment type="subunit">
    <text evidence="12">Homodimer.</text>
</comment>
<dbReference type="GO" id="GO:0006508">
    <property type="term" value="P:proteolysis"/>
    <property type="evidence" value="ECO:0007669"/>
    <property type="project" value="InterPro"/>
</dbReference>
<evidence type="ECO:0000313" key="17">
    <source>
        <dbReference type="Proteomes" id="UP000789738"/>
    </source>
</evidence>
<dbReference type="GO" id="GO:0006281">
    <property type="term" value="P:DNA repair"/>
    <property type="evidence" value="ECO:0007669"/>
    <property type="project" value="UniProtKB-UniRule"/>
</dbReference>
<dbReference type="InterPro" id="IPR039418">
    <property type="entry name" value="LexA-like"/>
</dbReference>
<evidence type="ECO:0000256" key="8">
    <source>
        <dbReference type="ARBA" id="ARBA00023125"/>
    </source>
</evidence>
<evidence type="ECO:0000256" key="3">
    <source>
        <dbReference type="ARBA" id="ARBA00022705"/>
    </source>
</evidence>
<dbReference type="InterPro" id="IPR006200">
    <property type="entry name" value="LexA"/>
</dbReference>
<comment type="similarity">
    <text evidence="1 12 13">Belongs to the peptidase S24 family.</text>
</comment>
<evidence type="ECO:0000256" key="7">
    <source>
        <dbReference type="ARBA" id="ARBA00023015"/>
    </source>
</evidence>
<evidence type="ECO:0000256" key="10">
    <source>
        <dbReference type="ARBA" id="ARBA00023204"/>
    </source>
</evidence>
<comment type="caution">
    <text evidence="12">Lacks conserved residue(s) required for the propagation of feature annotation.</text>
</comment>
<name>A0AA86JJ73_9CLOT</name>
<dbReference type="Pfam" id="PF00717">
    <property type="entry name" value="Peptidase_S24"/>
    <property type="match status" value="1"/>
</dbReference>
<dbReference type="AlphaFoldDB" id="A0AA86JJ73"/>
<dbReference type="GO" id="GO:0045892">
    <property type="term" value="P:negative regulation of DNA-templated transcription"/>
    <property type="evidence" value="ECO:0007669"/>
    <property type="project" value="UniProtKB-UniRule"/>
</dbReference>
<dbReference type="CDD" id="cd06529">
    <property type="entry name" value="S24_LexA-like"/>
    <property type="match status" value="1"/>
</dbReference>
<dbReference type="GO" id="GO:0003677">
    <property type="term" value="F:DNA binding"/>
    <property type="evidence" value="ECO:0007669"/>
    <property type="project" value="UniProtKB-UniRule"/>
</dbReference>
<feature type="active site" description="For autocatalytic cleavage activity" evidence="12">
    <location>
        <position position="160"/>
    </location>
</feature>
<dbReference type="InterPro" id="IPR006197">
    <property type="entry name" value="Peptidase_S24_LexA"/>
</dbReference>
<comment type="catalytic activity">
    <reaction evidence="12">
        <text>Hydrolysis of Ala-|-Gly bond in repressor LexA.</text>
        <dbReference type="EC" id="3.4.21.88"/>
    </reaction>
</comment>
<dbReference type="InterPro" id="IPR011991">
    <property type="entry name" value="ArsR-like_HTH"/>
</dbReference>
<dbReference type="EMBL" id="CAKJVE010000004">
    <property type="protein sequence ID" value="CAG9705608.1"/>
    <property type="molecule type" value="Genomic_DNA"/>
</dbReference>
<dbReference type="InterPro" id="IPR015927">
    <property type="entry name" value="Peptidase_S24_S26A/B/C"/>
</dbReference>
<evidence type="ECO:0000256" key="11">
    <source>
        <dbReference type="ARBA" id="ARBA00023236"/>
    </source>
</evidence>
<dbReference type="Gene3D" id="1.10.10.10">
    <property type="entry name" value="Winged helix-like DNA-binding domain superfamily/Winged helix DNA-binding domain"/>
    <property type="match status" value="1"/>
</dbReference>
<dbReference type="HAMAP" id="MF_00015">
    <property type="entry name" value="LexA"/>
    <property type="match status" value="1"/>
</dbReference>
<evidence type="ECO:0000256" key="2">
    <source>
        <dbReference type="ARBA" id="ARBA00022491"/>
    </source>
</evidence>
<gene>
    <name evidence="12 16" type="primary">lexA</name>
    <name evidence="16" type="ORF">CNEO_41957</name>
</gene>
<dbReference type="InterPro" id="IPR006199">
    <property type="entry name" value="LexA_DNA-bd_dom"/>
</dbReference>
<proteinExistence type="inferred from homology"/>
<evidence type="ECO:0000256" key="6">
    <source>
        <dbReference type="ARBA" id="ARBA00022813"/>
    </source>
</evidence>
<dbReference type="SUPFAM" id="SSF51306">
    <property type="entry name" value="LexA/Signal peptidase"/>
    <property type="match status" value="1"/>
</dbReference>
<evidence type="ECO:0000256" key="9">
    <source>
        <dbReference type="ARBA" id="ARBA00023163"/>
    </source>
</evidence>
<feature type="active site" description="For autocatalytic cleavage activity" evidence="12">
    <location>
        <position position="123"/>
    </location>
</feature>
<dbReference type="NCBIfam" id="TIGR00498">
    <property type="entry name" value="lexA"/>
    <property type="match status" value="1"/>
</dbReference>
<dbReference type="Pfam" id="PF01726">
    <property type="entry name" value="LexA_DNA_bind"/>
    <property type="match status" value="1"/>
</dbReference>
<keyword evidence="8 12" id="KW-0238">DNA-binding</keyword>
<keyword evidence="5 12" id="KW-0378">Hydrolase</keyword>
<feature type="domain" description="Peptidase S24/S26A/S26B/S26C" evidence="14">
    <location>
        <begin position="80"/>
        <end position="193"/>
    </location>
</feature>
<evidence type="ECO:0000259" key="15">
    <source>
        <dbReference type="Pfam" id="PF01726"/>
    </source>
</evidence>
<organism evidence="16 17">
    <name type="scientific">Clostridium neonatale</name>
    <dbReference type="NCBI Taxonomy" id="137838"/>
    <lineage>
        <taxon>Bacteria</taxon>
        <taxon>Bacillati</taxon>
        <taxon>Bacillota</taxon>
        <taxon>Clostridia</taxon>
        <taxon>Eubacteriales</taxon>
        <taxon>Clostridiaceae</taxon>
        <taxon>Clostridium</taxon>
    </lineage>
</organism>
<dbReference type="GO" id="GO:0009432">
    <property type="term" value="P:SOS response"/>
    <property type="evidence" value="ECO:0007669"/>
    <property type="project" value="UniProtKB-UniRule"/>
</dbReference>
<comment type="function">
    <text evidence="12">Represses a number of genes involved in the response to DNA damage (SOS response), including recA and lexA. In the presence of single-stranded DNA, RecA interacts with LexA causing an autocatalytic cleavage which disrupts the DNA-binding part of LexA, leading to derepression of the SOS regulon and eventually DNA repair.</text>
</comment>
<comment type="caution">
    <text evidence="16">The sequence shown here is derived from an EMBL/GenBank/DDBJ whole genome shotgun (WGS) entry which is preliminary data.</text>
</comment>
<evidence type="ECO:0000256" key="5">
    <source>
        <dbReference type="ARBA" id="ARBA00022801"/>
    </source>
</evidence>
<reference evidence="16" key="1">
    <citation type="submission" date="2021-10" db="EMBL/GenBank/DDBJ databases">
        <authorList>
            <person name="Mesa V."/>
        </authorList>
    </citation>
    <scope>NUCLEOTIDE SEQUENCE</scope>
    <source>
        <strain evidence="16">CC3_PB</strain>
    </source>
</reference>
<keyword evidence="4 12" id="KW-0227">DNA damage</keyword>
<feature type="DNA-binding region" description="H-T-H motif" evidence="12">
    <location>
        <begin position="26"/>
        <end position="46"/>
    </location>
</feature>
<dbReference type="Proteomes" id="UP000789738">
    <property type="component" value="Unassembled WGS sequence"/>
</dbReference>
<dbReference type="GO" id="GO:0006260">
    <property type="term" value="P:DNA replication"/>
    <property type="evidence" value="ECO:0007669"/>
    <property type="project" value="UniProtKB-UniRule"/>
</dbReference>
<evidence type="ECO:0000259" key="14">
    <source>
        <dbReference type="Pfam" id="PF00717"/>
    </source>
</evidence>
<keyword evidence="2 12" id="KW-0678">Repressor</keyword>